<feature type="compositionally biased region" description="Basic residues" evidence="2">
    <location>
        <begin position="456"/>
        <end position="491"/>
    </location>
</feature>
<dbReference type="PANTHER" id="PTHR21562:SF122">
    <property type="entry name" value="PALMITOLEOYL-PROTEIN CARBOXYLESTERASE NOTUM"/>
    <property type="match status" value="1"/>
</dbReference>
<evidence type="ECO:0000256" key="1">
    <source>
        <dbReference type="ARBA" id="ARBA00010213"/>
    </source>
</evidence>
<proteinExistence type="inferred from homology"/>
<dbReference type="GO" id="GO:0016787">
    <property type="term" value="F:hydrolase activity"/>
    <property type="evidence" value="ECO:0007669"/>
    <property type="project" value="InterPro"/>
</dbReference>
<dbReference type="InterPro" id="IPR004963">
    <property type="entry name" value="PAE/NOTUM"/>
</dbReference>
<comment type="caution">
    <text evidence="3">The sequence shown here is derived from an EMBL/GenBank/DDBJ whole genome shotgun (WGS) entry which is preliminary data.</text>
</comment>
<organism evidence="3 4">
    <name type="scientific">Popillia japonica</name>
    <name type="common">Japanese beetle</name>
    <dbReference type="NCBI Taxonomy" id="7064"/>
    <lineage>
        <taxon>Eukaryota</taxon>
        <taxon>Metazoa</taxon>
        <taxon>Ecdysozoa</taxon>
        <taxon>Arthropoda</taxon>
        <taxon>Hexapoda</taxon>
        <taxon>Insecta</taxon>
        <taxon>Pterygota</taxon>
        <taxon>Neoptera</taxon>
        <taxon>Endopterygota</taxon>
        <taxon>Coleoptera</taxon>
        <taxon>Polyphaga</taxon>
        <taxon>Scarabaeiformia</taxon>
        <taxon>Scarabaeidae</taxon>
        <taxon>Rutelinae</taxon>
        <taxon>Popillia</taxon>
    </lineage>
</organism>
<dbReference type="EMBL" id="JASPKY010000111">
    <property type="protein sequence ID" value="KAK9736607.1"/>
    <property type="molecule type" value="Genomic_DNA"/>
</dbReference>
<keyword evidence="4" id="KW-1185">Reference proteome</keyword>
<name>A0AAW1LSG8_POPJA</name>
<dbReference type="Pfam" id="PF03283">
    <property type="entry name" value="PAE"/>
    <property type="match status" value="1"/>
</dbReference>
<dbReference type="Proteomes" id="UP001458880">
    <property type="component" value="Unassembled WGS sequence"/>
</dbReference>
<feature type="region of interest" description="Disordered" evidence="2">
    <location>
        <begin position="451"/>
        <end position="502"/>
    </location>
</feature>
<reference evidence="3 4" key="1">
    <citation type="journal article" date="2024" name="BMC Genomics">
        <title>De novo assembly and annotation of Popillia japonica's genome with initial clues to its potential as an invasive pest.</title>
        <authorList>
            <person name="Cucini C."/>
            <person name="Boschi S."/>
            <person name="Funari R."/>
            <person name="Cardaioli E."/>
            <person name="Iannotti N."/>
            <person name="Marturano G."/>
            <person name="Paoli F."/>
            <person name="Bruttini M."/>
            <person name="Carapelli A."/>
            <person name="Frati F."/>
            <person name="Nardi F."/>
        </authorList>
    </citation>
    <scope>NUCLEOTIDE SEQUENCE [LARGE SCALE GENOMIC DNA]</scope>
    <source>
        <strain evidence="3">DMR45628</strain>
    </source>
</reference>
<dbReference type="AlphaFoldDB" id="A0AAW1LSG8"/>
<evidence type="ECO:0000313" key="3">
    <source>
        <dbReference type="EMBL" id="KAK9736607.1"/>
    </source>
</evidence>
<comment type="similarity">
    <text evidence="1">Belongs to the pectinacetylesterase family. Notum subfamily.</text>
</comment>
<sequence length="595" mass="68809">MDSASRQVIIFGLALCRAIPTTPSREEQIQTPLNTNLVQRYLHTIVEGKPANETKGLKKVFLSKRTITCNDGSQSGFYLRKSNQSRKWIIYLEGGFYCYDDRSCQSRWLRQRHYMTSSQWPEMRDVGGILSQNVDENPYWWNANHVLIPYCSSDSWTGTKIDRKDMFNFMGSLIVNQVVKDLVPLGLENGTDLLLAGSSAGGIGVMLNLDLVQELLHDTFNLKHIIVRGVMDSGWFLDRPTPTGKPVIEALQKGIKLWEAKIPKRCLFAYAEEPWRCYIGYRMYPTLKAPLFVFQWLFDEAQMDVDNVGTPVTKQQWDHIHKMGNGLFDEAQMDVDNVGTPVTKQQWDHIHKMGNALRKSFKNVSAVFAPSCISHSVLTKRDWLQVKVEDISFGDALYCWEQSPVRKNMRRMRNSSTSEEPHMVTRQVKRIPRINPQKINPINGKNLTTIAIGDNKRRKRRKHHGNRKPKTKRDRKRNCNHLINRRNRTRQHAPNNLPLVDDHGRFERSTLKSQKRSNTNHCPHRRLERCTWPQCNRSCPKFHNPYTGEEMDFIELLKSFGLDMESVANALGIDMPTLNNMDHADLLNLLTQQTH</sequence>
<evidence type="ECO:0000256" key="2">
    <source>
        <dbReference type="SAM" id="MobiDB-lite"/>
    </source>
</evidence>
<accession>A0AAW1LSG8</accession>
<protein>
    <submittedName>
        <fullName evidence="3">Pectinacetylesterase</fullName>
    </submittedName>
</protein>
<dbReference type="PANTHER" id="PTHR21562">
    <property type="entry name" value="NOTUM-RELATED"/>
    <property type="match status" value="1"/>
</dbReference>
<evidence type="ECO:0000313" key="4">
    <source>
        <dbReference type="Proteomes" id="UP001458880"/>
    </source>
</evidence>
<gene>
    <name evidence="3" type="ORF">QE152_g11441</name>
</gene>